<name>A0AAD9W074_PHOAM</name>
<feature type="binding site" evidence="15">
    <location>
        <position position="675"/>
    </location>
    <ligand>
        <name>ATP</name>
        <dbReference type="ChEBI" id="CHEBI:30616"/>
    </ligand>
</feature>
<evidence type="ECO:0000256" key="13">
    <source>
        <dbReference type="ARBA" id="ARBA00049128"/>
    </source>
</evidence>
<dbReference type="GO" id="GO:0016887">
    <property type="term" value="F:ATP hydrolysis activity"/>
    <property type="evidence" value="ECO:0007669"/>
    <property type="project" value="InterPro"/>
</dbReference>
<dbReference type="GO" id="GO:0005802">
    <property type="term" value="C:trans-Golgi network"/>
    <property type="evidence" value="ECO:0007669"/>
    <property type="project" value="TreeGrafter"/>
</dbReference>
<evidence type="ECO:0000256" key="1">
    <source>
        <dbReference type="ARBA" id="ARBA00004141"/>
    </source>
</evidence>
<feature type="compositionally biased region" description="Basic and acidic residues" evidence="18">
    <location>
        <begin position="70"/>
        <end position="91"/>
    </location>
</feature>
<dbReference type="EC" id="7.6.2.1" evidence="17"/>
<comment type="catalytic activity">
    <reaction evidence="13">
        <text>a 1,2-diacyl-sn-glycero-3-phosphoethanolamine(out) + ATP + H2O = a 1,2-diacyl-sn-glycero-3-phosphoethanolamine(in) + ADP + phosphate + H(+)</text>
        <dbReference type="Rhea" id="RHEA:66132"/>
        <dbReference type="ChEBI" id="CHEBI:15377"/>
        <dbReference type="ChEBI" id="CHEBI:15378"/>
        <dbReference type="ChEBI" id="CHEBI:30616"/>
        <dbReference type="ChEBI" id="CHEBI:43474"/>
        <dbReference type="ChEBI" id="CHEBI:64612"/>
        <dbReference type="ChEBI" id="CHEBI:456216"/>
    </reaction>
    <physiologicalReaction direction="left-to-right" evidence="13">
        <dbReference type="Rhea" id="RHEA:66133"/>
    </physiologicalReaction>
</comment>
<dbReference type="InterPro" id="IPR036412">
    <property type="entry name" value="HAD-like_sf"/>
</dbReference>
<sequence length="1662" mass="185876">MAGGSSDRRSTSIDILRSELDNIHEAETLVPSRPSLRDDSPPAEGESTETGRRANAGRSSSARRSNSSTRRSESGAHIRFSDDASRRENRRGYGPSHLQLDTDLYPIQSRVEDTEAARRWRESRDGPSQPDLSSPGLADGLEAGESNANRVSFASQAVASSGPAARHRRLRLRGIGGNVKNVASAAEASARVSRAKDWVARQRARTKRLKRAPTGRLKLRVAALYKKWIYEGLLRQKPLPPSVDGRHIPLNPGQARRKSLTDERTGKPYISNFIRSSRYTLWSFLPKQLFFQFSKLANAYFLTIGILQMIPGLSTTGTYTTIGPLFAFVALSMAKEGWDDYRRYKLDKLENRTEVWVLDPARGLSSEKRHGKLREKFRRRREDVAGEMQELDRVEEREDESPPWSENEDVQWSKVQWEEVRVGDIIRLRRDDNIPADMVLLHATGPNGIAYIETMALDGETNLKSKQACPLFTKHCGSLSALNSVQAEVVSEDPNLDLYNYDGRAVVDGEAMPLTLNQVVYRGSTLRNTNEAIGIVINTGEECKIRMNASKNVHAKAPAMQYRVNKIVILLVFVVIMLSVGCSIGNIIWVDDYERHAWYLDDGSVAFGQILIGFVIAFNTLIPLSLYVSLEIVKIGQVMLLRDIDMYDPVSDTPMVANTTTILEDLGQVSYVFSDKTGTLTENVMRFRKMSVAGTAWLHDVDLRREAEIRRKRQAQIEMSGAKSTKGKENQTARASMHTMRSEPVEEFLLEEQDSNLGPIRRSDSVWTSTSRPSDPQQLRTDDLIQYIRRKPNSPFSKKARHFILCIALCHTCLPEKKADGEIQFQAASPDELALVEAAQDLGYLLIDRSSQSIKLELTDENGITATETYEVLDVIEFSSKRKRMSIIIRKPDGRICVFVKGADNVILPRLEQSRLAMETASAVDRRASLRKSMEQEKALRKMSMHSARNSTSVARVASSLTSRAGIFGRKSTTKRSASIQRRRSSALVDEVDSWITSRERDTSGNGESYQSQQPSGARGLSIELLQSPLAIDDPYDGMVDENVAVSDNEVFERCFQHLDDFASEGLRTLVYAYRYVPEDDYNQWKSVYLEATTSLVDRQARIEAAAEIIEQSFELAGATAIEDKLQQGVPETIDKLRRANIKVWMLTGDKRETAINIAHSARICKPFSEVYILDATEGELQEKIAATLVEVGRGMIMHPVVVIDGHTLGVVEDDESLKVLLFDLVARVDSVVCCRASPAQKATLVKCIRTQVPNSLTLAIGDGANDIAMIQASHVGIGISGREGLQAARISDYSIAQFRFLQKLLFVHGRWNYIRTGKYILGTFWKEIVFYIVQALYQEYNGYTGTSLYESASLAVFNTLFTSLAVILVGMFEQDIKAETLLAVPELYTYGQKNKAFNNWKYFGWISMAVIEAVLIYYGVWGIFMKINFSVDNTLFAMGDLAFTVCVLFINIKMLVLELHNKTLVTFIGFFISVAGWFLWNLFLSAIYDSRVGPYIVRKAFIYNFGRQPTWWLTAIMALAMVIVFELAVSAVRRIFWPQDQDLIQETEKYAGVLDVMKEHAAELGEAGVTAAGGDGKGASQDLAANVRTSQHGWNGYGQRAGRRRSRKISGDVYGAPPFTATPEERDLNPLDDAGSPFGASGDNVKGKRQSVRTSAYQVDP</sequence>
<dbReference type="NCBIfam" id="TIGR01494">
    <property type="entry name" value="ATPase_P-type"/>
    <property type="match status" value="2"/>
</dbReference>
<dbReference type="Pfam" id="PF00702">
    <property type="entry name" value="Hydrolase"/>
    <property type="match status" value="1"/>
</dbReference>
<evidence type="ECO:0000256" key="3">
    <source>
        <dbReference type="ARBA" id="ARBA00008109"/>
    </source>
</evidence>
<feature type="transmembrane region" description="Helical" evidence="17">
    <location>
        <begin position="1465"/>
        <end position="1489"/>
    </location>
</feature>
<feature type="compositionally biased region" description="Polar residues" evidence="18">
    <location>
        <begin position="1004"/>
        <end position="1016"/>
    </location>
</feature>
<evidence type="ECO:0000259" key="19">
    <source>
        <dbReference type="Pfam" id="PF00122"/>
    </source>
</evidence>
<keyword evidence="4 17" id="KW-0812">Transmembrane</keyword>
<feature type="binding site" evidence="16">
    <location>
        <position position="675"/>
    </location>
    <ligand>
        <name>Mg(2+)</name>
        <dbReference type="ChEBI" id="CHEBI:18420"/>
    </ligand>
</feature>
<evidence type="ECO:0000259" key="20">
    <source>
        <dbReference type="Pfam" id="PF16209"/>
    </source>
</evidence>
<keyword evidence="23" id="KW-1185">Reference proteome</keyword>
<dbReference type="FunFam" id="3.40.1110.10:FF:000090">
    <property type="entry name" value="Phospholipid-transporting ATPase"/>
    <property type="match status" value="1"/>
</dbReference>
<evidence type="ECO:0000256" key="4">
    <source>
        <dbReference type="ARBA" id="ARBA00022692"/>
    </source>
</evidence>
<feature type="transmembrane region" description="Helical" evidence="17">
    <location>
        <begin position="1320"/>
        <end position="1338"/>
    </location>
</feature>
<keyword evidence="8 16" id="KW-0460">Magnesium</keyword>
<evidence type="ECO:0000256" key="15">
    <source>
        <dbReference type="PIRSR" id="PIRSR606539-2"/>
    </source>
</evidence>
<evidence type="ECO:0000256" key="7">
    <source>
        <dbReference type="ARBA" id="ARBA00022840"/>
    </source>
</evidence>
<feature type="region of interest" description="Disordered" evidence="18">
    <location>
        <begin position="714"/>
        <end position="740"/>
    </location>
</feature>
<evidence type="ECO:0000256" key="10">
    <source>
        <dbReference type="ARBA" id="ARBA00022989"/>
    </source>
</evidence>
<feature type="transmembrane region" description="Helical" evidence="17">
    <location>
        <begin position="1403"/>
        <end position="1424"/>
    </location>
</feature>
<evidence type="ECO:0000313" key="22">
    <source>
        <dbReference type="EMBL" id="KAK2602373.1"/>
    </source>
</evidence>
<dbReference type="NCBIfam" id="TIGR01652">
    <property type="entry name" value="ATPase-Plipid"/>
    <property type="match status" value="2"/>
</dbReference>
<dbReference type="InterPro" id="IPR001757">
    <property type="entry name" value="P_typ_ATPase"/>
</dbReference>
<reference evidence="22" key="1">
    <citation type="submission" date="2023-06" db="EMBL/GenBank/DDBJ databases">
        <authorList>
            <person name="Noh H."/>
        </authorList>
    </citation>
    <scope>NUCLEOTIDE SEQUENCE</scope>
    <source>
        <strain evidence="22">DUCC20226</strain>
    </source>
</reference>
<evidence type="ECO:0000313" key="23">
    <source>
        <dbReference type="Proteomes" id="UP001265746"/>
    </source>
</evidence>
<feature type="transmembrane region" description="Helical" evidence="17">
    <location>
        <begin position="610"/>
        <end position="630"/>
    </location>
</feature>
<dbReference type="GO" id="GO:0005524">
    <property type="term" value="F:ATP binding"/>
    <property type="evidence" value="ECO:0007669"/>
    <property type="project" value="UniProtKB-UniRule"/>
</dbReference>
<feature type="binding site" evidence="15">
    <location>
        <position position="676"/>
    </location>
    <ligand>
        <name>ATP</name>
        <dbReference type="ChEBI" id="CHEBI:30616"/>
    </ligand>
</feature>
<feature type="region of interest" description="Disordered" evidence="18">
    <location>
        <begin position="928"/>
        <end position="957"/>
    </location>
</feature>
<dbReference type="Gene3D" id="2.70.150.10">
    <property type="entry name" value="Calcium-transporting ATPase, cytoplasmic transduction domain A"/>
    <property type="match status" value="1"/>
</dbReference>
<dbReference type="PROSITE" id="PS00154">
    <property type="entry name" value="ATPASE_E1_E2"/>
    <property type="match status" value="1"/>
</dbReference>
<dbReference type="InterPro" id="IPR006539">
    <property type="entry name" value="P-type_ATPase_IV"/>
</dbReference>
<accession>A0AAD9W074</accession>
<feature type="binding site" evidence="15">
    <location>
        <position position="878"/>
    </location>
    <ligand>
        <name>ATP</name>
        <dbReference type="ChEBI" id="CHEBI:30616"/>
    </ligand>
</feature>
<evidence type="ECO:0000256" key="16">
    <source>
        <dbReference type="PIRSR" id="PIRSR606539-3"/>
    </source>
</evidence>
<comment type="subcellular location">
    <subcellularLocation>
        <location evidence="2">Endomembrane system</location>
    </subcellularLocation>
    <subcellularLocation>
        <location evidence="1 17">Membrane</location>
        <topology evidence="1 17">Multi-pass membrane protein</topology>
    </subcellularLocation>
</comment>
<feature type="transmembrane region" description="Helical" evidence="17">
    <location>
        <begin position="316"/>
        <end position="334"/>
    </location>
</feature>
<feature type="region of interest" description="Disordered" evidence="18">
    <location>
        <begin position="1595"/>
        <end position="1662"/>
    </location>
</feature>
<feature type="domain" description="P-type ATPase N-terminal" evidence="20">
    <location>
        <begin position="264"/>
        <end position="322"/>
    </location>
</feature>
<dbReference type="GO" id="GO:0032456">
    <property type="term" value="P:endocytic recycling"/>
    <property type="evidence" value="ECO:0007669"/>
    <property type="project" value="TreeGrafter"/>
</dbReference>
<gene>
    <name evidence="22" type="ORF">N8I77_008912</name>
</gene>
<comment type="caution">
    <text evidence="22">The sequence shown here is derived from an EMBL/GenBank/DDBJ whole genome shotgun (WGS) entry which is preliminary data.</text>
</comment>
<feature type="active site" description="4-aspartylphosphate intermediate" evidence="14">
    <location>
        <position position="675"/>
    </location>
</feature>
<feature type="compositionally biased region" description="Basic and acidic residues" evidence="18">
    <location>
        <begin position="928"/>
        <end position="940"/>
    </location>
</feature>
<dbReference type="Gene3D" id="3.40.50.1000">
    <property type="entry name" value="HAD superfamily/HAD-like"/>
    <property type="match status" value="1"/>
</dbReference>
<keyword evidence="7 15" id="KW-0067">ATP-binding</keyword>
<dbReference type="Pfam" id="PF16212">
    <property type="entry name" value="PhoLip_ATPase_C"/>
    <property type="match status" value="1"/>
</dbReference>
<dbReference type="FunFam" id="3.40.50.1000:FF:000172">
    <property type="entry name" value="Phospholipid-transporting ATPase"/>
    <property type="match status" value="1"/>
</dbReference>
<dbReference type="InterPro" id="IPR018303">
    <property type="entry name" value="ATPase_P-typ_P_site"/>
</dbReference>
<feature type="compositionally biased region" description="Polar residues" evidence="18">
    <location>
        <begin position="947"/>
        <end position="957"/>
    </location>
</feature>
<evidence type="ECO:0000256" key="14">
    <source>
        <dbReference type="PIRSR" id="PIRSR606539-1"/>
    </source>
</evidence>
<evidence type="ECO:0000256" key="12">
    <source>
        <dbReference type="ARBA" id="ARBA00034036"/>
    </source>
</evidence>
<feature type="compositionally biased region" description="Polar residues" evidence="18">
    <location>
        <begin position="1653"/>
        <end position="1662"/>
    </location>
</feature>
<comment type="catalytic activity">
    <reaction evidence="12 17">
        <text>ATP + H2O + phospholipidSide 1 = ADP + phosphate + phospholipidSide 2.</text>
        <dbReference type="EC" id="7.6.2.1"/>
    </reaction>
</comment>
<dbReference type="GO" id="GO:0140326">
    <property type="term" value="F:ATPase-coupled intramembrane lipid transporter activity"/>
    <property type="evidence" value="ECO:0007669"/>
    <property type="project" value="UniProtKB-EC"/>
</dbReference>
<comment type="cofactor">
    <cofactor evidence="16">
        <name>Mg(2+)</name>
        <dbReference type="ChEBI" id="CHEBI:18420"/>
    </cofactor>
</comment>
<dbReference type="InterPro" id="IPR032631">
    <property type="entry name" value="P-type_ATPase_N"/>
</dbReference>
<feature type="domain" description="P-type ATPase C-terminal" evidence="21">
    <location>
        <begin position="1289"/>
        <end position="1540"/>
    </location>
</feature>
<dbReference type="SUPFAM" id="SSF81653">
    <property type="entry name" value="Calcium ATPase, transduction domain A"/>
    <property type="match status" value="1"/>
</dbReference>
<feature type="binding site" evidence="15">
    <location>
        <position position="832"/>
    </location>
    <ligand>
        <name>ATP</name>
        <dbReference type="ChEBI" id="CHEBI:30616"/>
    </ligand>
</feature>
<dbReference type="Proteomes" id="UP001265746">
    <property type="component" value="Unassembled WGS sequence"/>
</dbReference>
<dbReference type="GO" id="GO:0000287">
    <property type="term" value="F:magnesium ion binding"/>
    <property type="evidence" value="ECO:0007669"/>
    <property type="project" value="UniProtKB-UniRule"/>
</dbReference>
<dbReference type="GO" id="GO:0045332">
    <property type="term" value="P:phospholipid translocation"/>
    <property type="evidence" value="ECO:0007669"/>
    <property type="project" value="TreeGrafter"/>
</dbReference>
<evidence type="ECO:0000256" key="6">
    <source>
        <dbReference type="ARBA" id="ARBA00022741"/>
    </source>
</evidence>
<dbReference type="InterPro" id="IPR008250">
    <property type="entry name" value="ATPase_P-typ_transduc_dom_A_sf"/>
</dbReference>
<dbReference type="Pfam" id="PF16209">
    <property type="entry name" value="PhoLip_ATPase_N"/>
    <property type="match status" value="1"/>
</dbReference>
<feature type="region of interest" description="Disordered" evidence="18">
    <location>
        <begin position="24"/>
        <end position="143"/>
    </location>
</feature>
<keyword evidence="9 17" id="KW-1278">Translocase</keyword>
<feature type="transmembrane region" description="Helical" evidence="17">
    <location>
        <begin position="1353"/>
        <end position="1373"/>
    </location>
</feature>
<dbReference type="InterPro" id="IPR059000">
    <property type="entry name" value="ATPase_P-type_domA"/>
</dbReference>
<evidence type="ECO:0000256" key="17">
    <source>
        <dbReference type="RuleBase" id="RU362033"/>
    </source>
</evidence>
<dbReference type="SUPFAM" id="SSF81665">
    <property type="entry name" value="Calcium ATPase, transmembrane domain M"/>
    <property type="match status" value="1"/>
</dbReference>
<dbReference type="InterPro" id="IPR032630">
    <property type="entry name" value="P_typ_ATPase_c"/>
</dbReference>
<dbReference type="InterPro" id="IPR023298">
    <property type="entry name" value="ATPase_P-typ_TM_dom_sf"/>
</dbReference>
<dbReference type="EMBL" id="JAUJFL010000005">
    <property type="protein sequence ID" value="KAK2602373.1"/>
    <property type="molecule type" value="Genomic_DNA"/>
</dbReference>
<keyword evidence="6 15" id="KW-0547">Nucleotide-binding</keyword>
<feature type="compositionally biased region" description="Basic and acidic residues" evidence="18">
    <location>
        <begin position="110"/>
        <end position="125"/>
    </location>
</feature>
<feature type="transmembrane region" description="Helical" evidence="17">
    <location>
        <begin position="567"/>
        <end position="590"/>
    </location>
</feature>
<feature type="binding site" evidence="15">
    <location>
        <position position="677"/>
    </location>
    <ligand>
        <name>ATP</name>
        <dbReference type="ChEBI" id="CHEBI:30616"/>
    </ligand>
</feature>
<feature type="transmembrane region" description="Helical" evidence="17">
    <location>
        <begin position="1436"/>
        <end position="1453"/>
    </location>
</feature>
<proteinExistence type="inferred from homology"/>
<evidence type="ECO:0000259" key="21">
    <source>
        <dbReference type="Pfam" id="PF16212"/>
    </source>
</evidence>
<evidence type="ECO:0000256" key="11">
    <source>
        <dbReference type="ARBA" id="ARBA00023136"/>
    </source>
</evidence>
<evidence type="ECO:0000256" key="18">
    <source>
        <dbReference type="SAM" id="MobiDB-lite"/>
    </source>
</evidence>
<dbReference type="GO" id="GO:0005886">
    <property type="term" value="C:plasma membrane"/>
    <property type="evidence" value="ECO:0007669"/>
    <property type="project" value="TreeGrafter"/>
</dbReference>
<feature type="compositionally biased region" description="Low complexity" evidence="18">
    <location>
        <begin position="53"/>
        <end position="69"/>
    </location>
</feature>
<feature type="transmembrane region" description="Helical" evidence="17">
    <location>
        <begin position="1512"/>
        <end position="1533"/>
    </location>
</feature>
<dbReference type="SUPFAM" id="SSF81660">
    <property type="entry name" value="Metal cation-transporting ATPase, ATP-binding domain N"/>
    <property type="match status" value="1"/>
</dbReference>
<feature type="binding site" evidence="16">
    <location>
        <position position="677"/>
    </location>
    <ligand>
        <name>Mg(2+)</name>
        <dbReference type="ChEBI" id="CHEBI:18420"/>
    </ligand>
</feature>
<evidence type="ECO:0000256" key="9">
    <source>
        <dbReference type="ARBA" id="ARBA00022967"/>
    </source>
</evidence>
<dbReference type="Pfam" id="PF13246">
    <property type="entry name" value="Cation_ATPase"/>
    <property type="match status" value="1"/>
</dbReference>
<evidence type="ECO:0000256" key="2">
    <source>
        <dbReference type="ARBA" id="ARBA00004308"/>
    </source>
</evidence>
<dbReference type="InterPro" id="IPR023214">
    <property type="entry name" value="HAD_sf"/>
</dbReference>
<dbReference type="Pfam" id="PF00122">
    <property type="entry name" value="E1-E2_ATPase"/>
    <property type="match status" value="1"/>
</dbReference>
<dbReference type="PRINTS" id="PR00119">
    <property type="entry name" value="CATATPASE"/>
</dbReference>
<feature type="compositionally biased region" description="Acidic residues" evidence="18">
    <location>
        <begin position="397"/>
        <end position="409"/>
    </location>
</feature>
<dbReference type="PANTHER" id="PTHR24092">
    <property type="entry name" value="PROBABLE PHOSPHOLIPID-TRANSPORTING ATPASE"/>
    <property type="match status" value="1"/>
</dbReference>
<dbReference type="SUPFAM" id="SSF56784">
    <property type="entry name" value="HAD-like"/>
    <property type="match status" value="1"/>
</dbReference>
<feature type="binding site" evidence="15">
    <location>
        <position position="901"/>
    </location>
    <ligand>
        <name>ATP</name>
        <dbReference type="ChEBI" id="CHEBI:30616"/>
    </ligand>
</feature>
<feature type="region of interest" description="Disordered" evidence="18">
    <location>
        <begin position="389"/>
        <end position="409"/>
    </location>
</feature>
<keyword evidence="10 17" id="KW-1133">Transmembrane helix</keyword>
<dbReference type="PANTHER" id="PTHR24092:SF174">
    <property type="entry name" value="PHOSPHOLIPID-TRANSPORTING ATPASE DNF3-RELATED"/>
    <property type="match status" value="1"/>
</dbReference>
<protein>
    <recommendedName>
        <fullName evidence="17">Phospholipid-transporting ATPase</fullName>
        <ecNumber evidence="17">7.6.2.1</ecNumber>
    </recommendedName>
</protein>
<organism evidence="22 23">
    <name type="scientific">Phomopsis amygdali</name>
    <name type="common">Fusicoccum amygdali</name>
    <dbReference type="NCBI Taxonomy" id="1214568"/>
    <lineage>
        <taxon>Eukaryota</taxon>
        <taxon>Fungi</taxon>
        <taxon>Dikarya</taxon>
        <taxon>Ascomycota</taxon>
        <taxon>Pezizomycotina</taxon>
        <taxon>Sordariomycetes</taxon>
        <taxon>Sordariomycetidae</taxon>
        <taxon>Diaporthales</taxon>
        <taxon>Diaporthaceae</taxon>
        <taxon>Diaporthe</taxon>
    </lineage>
</organism>
<keyword evidence="5 16" id="KW-0479">Metal-binding</keyword>
<dbReference type="InterPro" id="IPR023299">
    <property type="entry name" value="ATPase_P-typ_cyto_dom_N"/>
</dbReference>
<dbReference type="Gene3D" id="3.40.1110.10">
    <property type="entry name" value="Calcium-transporting ATPase, cytoplasmic domain N"/>
    <property type="match status" value="1"/>
</dbReference>
<keyword evidence="11 17" id="KW-0472">Membrane</keyword>
<feature type="region of interest" description="Disordered" evidence="18">
    <location>
        <begin position="998"/>
        <end position="1018"/>
    </location>
</feature>
<feature type="domain" description="P-type ATPase A" evidence="19">
    <location>
        <begin position="409"/>
        <end position="541"/>
    </location>
</feature>
<comment type="similarity">
    <text evidence="3 17">Belongs to the cation transport ATPase (P-type) (TC 3.A.3) family. Type IV subfamily.</text>
</comment>
<dbReference type="GO" id="GO:0006892">
    <property type="term" value="P:post-Golgi vesicle-mediated transport"/>
    <property type="evidence" value="ECO:0007669"/>
    <property type="project" value="TreeGrafter"/>
</dbReference>
<evidence type="ECO:0000256" key="5">
    <source>
        <dbReference type="ARBA" id="ARBA00022723"/>
    </source>
</evidence>
<evidence type="ECO:0000256" key="8">
    <source>
        <dbReference type="ARBA" id="ARBA00022842"/>
    </source>
</evidence>